<feature type="compositionally biased region" description="Basic and acidic residues" evidence="1">
    <location>
        <begin position="991"/>
        <end position="1008"/>
    </location>
</feature>
<feature type="compositionally biased region" description="Polar residues" evidence="1">
    <location>
        <begin position="905"/>
        <end position="923"/>
    </location>
</feature>
<feature type="compositionally biased region" description="Basic residues" evidence="1">
    <location>
        <begin position="369"/>
        <end position="378"/>
    </location>
</feature>
<feature type="compositionally biased region" description="Basic and acidic residues" evidence="1">
    <location>
        <begin position="698"/>
        <end position="718"/>
    </location>
</feature>
<feature type="compositionally biased region" description="Polar residues" evidence="1">
    <location>
        <begin position="1224"/>
        <end position="1238"/>
    </location>
</feature>
<protein>
    <recommendedName>
        <fullName evidence="4">COP1-interacting protein 7</fullName>
    </recommendedName>
</protein>
<dbReference type="Proteomes" id="UP001457282">
    <property type="component" value="Unassembled WGS sequence"/>
</dbReference>
<keyword evidence="3" id="KW-1185">Reference proteome</keyword>
<comment type="caution">
    <text evidence="2">The sequence shown here is derived from an EMBL/GenBank/DDBJ whole genome shotgun (WGS) entry which is preliminary data.</text>
</comment>
<dbReference type="AlphaFoldDB" id="A0AAW1X533"/>
<feature type="region of interest" description="Disordered" evidence="1">
    <location>
        <begin position="695"/>
        <end position="747"/>
    </location>
</feature>
<evidence type="ECO:0008006" key="4">
    <source>
        <dbReference type="Google" id="ProtNLM"/>
    </source>
</evidence>
<feature type="region of interest" description="Disordered" evidence="1">
    <location>
        <begin position="480"/>
        <end position="521"/>
    </location>
</feature>
<feature type="region of interest" description="Disordered" evidence="1">
    <location>
        <begin position="429"/>
        <end position="449"/>
    </location>
</feature>
<sequence>MRSSTRLDSALFQLTPTRTRCDLQEQMAKGGYSIILEPESGSDATWFTKSTVERFVRFVSTPEVLERVYTLESEILQIEEAITIQGNNDMDLILVEGNRPMLDTNEEKAIVLYEAGARKPETNGTAAQGENSKVQLLKVLETRKTMLQKEQGMAFARAVAAGFDVDHLAPLISFAECFGASRLMDACRRYKELWKQKHETGQWLEIEAAEAMSNRPDFSAMNASGIVLSSMGNKQNELPENNGKVTTADEKLPSEHQPSLSHQEYFPGQFPHQMFPPWPVHSPGALPVYPPYPMQGMPYYQNYPGNSPFFQPPYPTVEDPRLNQGQKMKQKRHSMDSSNDNNESETWEIDALKTRSSDDTELERESRKKASRSGKKKSGTVVIRNINYITSKGKNSADGESQSASDSQTDEEDGNLQDGILEVMNSLKSSKRKGNHLQPLDKFDSSAKEADGENWQAFQNFLLRDADEDSRDVDQGMFSMEKKGQLKRRQSNLGDDPLVSGNRHRGESPEGSTTDINDFSGSVTRMPKSSNGELLISAREGQLGHSRIIDGQMDLRSTEMDGRRVGYRKTANDDFIIHRQHNQSGFISSPSDPLAVNGFNRATRSSDRRSSHNMNDDSYIVPLRSMSLDHVESSDRNAIDMDSEFPSEDMTHKIVAQVNYEPDELSLMPQRGTEKGSTSYDPALDYEMQVHINGGAALDKKHQDVVQGDKKPDKDRKSKLVQNASEKKIGGPIRKGKPSKLSPLEEARARAEKLRSFKADLQKMKKEKEEEEIKRLEALKIQRQKRIAARGGSIPAQSPLPSQQTRKQGLTKLSPSSHKGSKFSDSEPGSSSPLQRFPIKTPSMGGSTDSQKTSKSSKLNTGNHSAGNRLSRSVSSLPEKKKENTGVTSDTKSSMARIRRLSEPKMTNSNPVSSVKPRSTVTVSKPKASDGSESKKISAIVNYDKSKAASLPELKIRTSKGPDVAQSTSTAKETSQKEISVKPTSGGAQLKRNDDKSTHHSDRDDNPVIEKTVLMLEKPSIPIVHAPKRNLEVEKGHHIQEKTKAVSDYAAIRAPVSPLTLDAVDRKPTYELLQQQVQSFEAHADNTEKETPKFSGNCTIEKPYQAPHVRLSSVEDPCTVNSEYGKAPSTILETVATGTATVKAYVSESSNLKLEKIPEAVEKPQVKESSKGFRRLLKFGRKNHSSSSGERNGEADNASMNGFEADDNGMNTVSSSEVYTLKNLISQDETPNSTATSKGSRHFSLLSPFRSKTSEKKLAT</sequence>
<dbReference type="PANTHER" id="PTHR31008">
    <property type="entry name" value="COP1-INTERACTING PROTEIN-RELATED"/>
    <property type="match status" value="1"/>
</dbReference>
<feature type="region of interest" description="Disordered" evidence="1">
    <location>
        <begin position="783"/>
        <end position="1008"/>
    </location>
</feature>
<name>A0AAW1X533_RUBAR</name>
<dbReference type="PANTHER" id="PTHR31008:SF2">
    <property type="entry name" value="COP1-INTERACTING PROTEIN-LIKE PROTEIN"/>
    <property type="match status" value="1"/>
</dbReference>
<feature type="region of interest" description="Disordered" evidence="1">
    <location>
        <begin position="310"/>
        <end position="415"/>
    </location>
</feature>
<feature type="compositionally biased region" description="Polar residues" evidence="1">
    <location>
        <begin position="387"/>
        <end position="407"/>
    </location>
</feature>
<evidence type="ECO:0000256" key="1">
    <source>
        <dbReference type="SAM" id="MobiDB-lite"/>
    </source>
</evidence>
<proteinExistence type="predicted"/>
<feature type="compositionally biased region" description="Polar residues" evidence="1">
    <location>
        <begin position="885"/>
        <end position="894"/>
    </location>
</feature>
<feature type="region of interest" description="Disordered" evidence="1">
    <location>
        <begin position="1179"/>
        <end position="1211"/>
    </location>
</feature>
<feature type="compositionally biased region" description="Low complexity" evidence="1">
    <location>
        <begin position="847"/>
        <end position="858"/>
    </location>
</feature>
<evidence type="ECO:0000313" key="2">
    <source>
        <dbReference type="EMBL" id="KAK9931181.1"/>
    </source>
</evidence>
<accession>A0AAW1X533</accession>
<evidence type="ECO:0000313" key="3">
    <source>
        <dbReference type="Proteomes" id="UP001457282"/>
    </source>
</evidence>
<gene>
    <name evidence="2" type="ORF">M0R45_018471</name>
</gene>
<feature type="compositionally biased region" description="Basic and acidic residues" evidence="1">
    <location>
        <begin position="927"/>
        <end position="936"/>
    </location>
</feature>
<feature type="compositionally biased region" description="Polar residues" evidence="1">
    <location>
        <begin position="859"/>
        <end position="876"/>
    </location>
</feature>
<feature type="compositionally biased region" description="Basic and acidic residues" evidence="1">
    <location>
        <begin position="350"/>
        <end position="368"/>
    </location>
</feature>
<feature type="compositionally biased region" description="Polar residues" evidence="1">
    <location>
        <begin position="233"/>
        <end position="245"/>
    </location>
</feature>
<organism evidence="2 3">
    <name type="scientific">Rubus argutus</name>
    <name type="common">Southern blackberry</name>
    <dbReference type="NCBI Taxonomy" id="59490"/>
    <lineage>
        <taxon>Eukaryota</taxon>
        <taxon>Viridiplantae</taxon>
        <taxon>Streptophyta</taxon>
        <taxon>Embryophyta</taxon>
        <taxon>Tracheophyta</taxon>
        <taxon>Spermatophyta</taxon>
        <taxon>Magnoliopsida</taxon>
        <taxon>eudicotyledons</taxon>
        <taxon>Gunneridae</taxon>
        <taxon>Pentapetalae</taxon>
        <taxon>rosids</taxon>
        <taxon>fabids</taxon>
        <taxon>Rosales</taxon>
        <taxon>Rosaceae</taxon>
        <taxon>Rosoideae</taxon>
        <taxon>Rosoideae incertae sedis</taxon>
        <taxon>Rubus</taxon>
    </lineage>
</organism>
<reference evidence="2 3" key="1">
    <citation type="journal article" date="2023" name="G3 (Bethesda)">
        <title>A chromosome-length genome assembly and annotation of blackberry (Rubus argutus, cv. 'Hillquist').</title>
        <authorList>
            <person name="Bruna T."/>
            <person name="Aryal R."/>
            <person name="Dudchenko O."/>
            <person name="Sargent D.J."/>
            <person name="Mead D."/>
            <person name="Buti M."/>
            <person name="Cavallini A."/>
            <person name="Hytonen T."/>
            <person name="Andres J."/>
            <person name="Pham M."/>
            <person name="Weisz D."/>
            <person name="Mascagni F."/>
            <person name="Usai G."/>
            <person name="Natali L."/>
            <person name="Bassil N."/>
            <person name="Fernandez G.E."/>
            <person name="Lomsadze A."/>
            <person name="Armour M."/>
            <person name="Olukolu B."/>
            <person name="Poorten T."/>
            <person name="Britton C."/>
            <person name="Davik J."/>
            <person name="Ashrafi H."/>
            <person name="Aiden E.L."/>
            <person name="Borodovsky M."/>
            <person name="Worthington M."/>
        </authorList>
    </citation>
    <scope>NUCLEOTIDE SEQUENCE [LARGE SCALE GENOMIC DNA]</scope>
    <source>
        <strain evidence="2">PI 553951</strain>
    </source>
</reference>
<feature type="compositionally biased region" description="Polar residues" evidence="1">
    <location>
        <begin position="795"/>
        <end position="818"/>
    </location>
</feature>
<feature type="region of interest" description="Disordered" evidence="1">
    <location>
        <begin position="1224"/>
        <end position="1260"/>
    </location>
</feature>
<feature type="region of interest" description="Disordered" evidence="1">
    <location>
        <begin position="233"/>
        <end position="260"/>
    </location>
</feature>
<dbReference type="EMBL" id="JBEDUW010000004">
    <property type="protein sequence ID" value="KAK9931181.1"/>
    <property type="molecule type" value="Genomic_DNA"/>
</dbReference>
<feature type="compositionally biased region" description="Basic and acidic residues" evidence="1">
    <location>
        <begin position="439"/>
        <end position="449"/>
    </location>
</feature>
<feature type="compositionally biased region" description="Polar residues" evidence="1">
    <location>
        <begin position="510"/>
        <end position="521"/>
    </location>
</feature>